<dbReference type="AlphaFoldDB" id="A0A2C5X2P1"/>
<feature type="region of interest" description="Disordered" evidence="1">
    <location>
        <begin position="604"/>
        <end position="642"/>
    </location>
</feature>
<comment type="caution">
    <text evidence="2">The sequence shown here is derived from an EMBL/GenBank/DDBJ whole genome shotgun (WGS) entry which is preliminary data.</text>
</comment>
<evidence type="ECO:0008006" key="4">
    <source>
        <dbReference type="Google" id="ProtNLM"/>
    </source>
</evidence>
<gene>
    <name evidence="2" type="ORF">CFIMG_001950RA</name>
</gene>
<dbReference type="CDD" id="cd09917">
    <property type="entry name" value="F-box_SF"/>
    <property type="match status" value="1"/>
</dbReference>
<reference evidence="2 3" key="1">
    <citation type="journal article" date="2013" name="Fungal Biol.">
        <title>Analysis of microsatellite markers in the genome of the plant pathogen Ceratocystis fimbriata.</title>
        <authorList>
            <person name="Simpson M.C."/>
            <person name="Wilken P.M."/>
            <person name="Coetzee M.P."/>
            <person name="Wingfield M.J."/>
            <person name="Wingfield B.D."/>
        </authorList>
    </citation>
    <scope>NUCLEOTIDE SEQUENCE [LARGE SCALE GENOMIC DNA]</scope>
    <source>
        <strain evidence="2 3">CBS 114723</strain>
    </source>
</reference>
<evidence type="ECO:0000313" key="2">
    <source>
        <dbReference type="EMBL" id="PHH52725.1"/>
    </source>
</evidence>
<organism evidence="2 3">
    <name type="scientific">Ceratocystis fimbriata CBS 114723</name>
    <dbReference type="NCBI Taxonomy" id="1035309"/>
    <lineage>
        <taxon>Eukaryota</taxon>
        <taxon>Fungi</taxon>
        <taxon>Dikarya</taxon>
        <taxon>Ascomycota</taxon>
        <taxon>Pezizomycotina</taxon>
        <taxon>Sordariomycetes</taxon>
        <taxon>Hypocreomycetidae</taxon>
        <taxon>Microascales</taxon>
        <taxon>Ceratocystidaceae</taxon>
        <taxon>Ceratocystis</taxon>
    </lineage>
</organism>
<keyword evidence="3" id="KW-1185">Reference proteome</keyword>
<feature type="compositionally biased region" description="Polar residues" evidence="1">
    <location>
        <begin position="626"/>
        <end position="635"/>
    </location>
</feature>
<reference evidence="2 3" key="2">
    <citation type="journal article" date="2013" name="IMA Fungus">
        <title>IMA Genome-F 1: Ceratocystis fimbriata: Draft nuclear genome sequence for the plant pathogen, Ceratocystis fimbriata.</title>
        <authorList>
            <person name="Wilken P.M."/>
            <person name="Steenkamp E.T."/>
            <person name="Wingfield M.J."/>
            <person name="de Beer Z.W."/>
            <person name="Wingfield B.D."/>
        </authorList>
    </citation>
    <scope>NUCLEOTIDE SEQUENCE [LARGE SCALE GENOMIC DNA]</scope>
    <source>
        <strain evidence="2 3">CBS 114723</strain>
    </source>
</reference>
<name>A0A2C5X2P1_9PEZI</name>
<accession>A0A2C5X2P1</accession>
<dbReference type="InterPro" id="IPR032675">
    <property type="entry name" value="LRR_dom_sf"/>
</dbReference>
<dbReference type="OrthoDB" id="5405297at2759"/>
<dbReference type="Gene3D" id="1.20.1280.50">
    <property type="match status" value="1"/>
</dbReference>
<sequence length="642" mass="71154">MRFFRRKKEKKGQPFLDIPALGDVRIDDDTYDSRLMLHYDSVSSYGSVKLLNSMPSSLLMRIFSFVCPQTGDESYEPCEQSTLEDSCPLCDLRDLAHCVIVCKRWRMPAIQLMYRSIRIENVHYCQREALLAEKRKRKSFFERNGDPEDTASARLKLLARTLREDPVRLGKLVHYFKIPYMLRESSQNDLSRTLAVLPNIKYVDLPEGLFSDDPNFATLRLEVEARCPDLRKMTYMAGSEQSLSKLAYGSIWPNLEVLELTRISLDPLLTRHVISALPKLRALKVTECKNFTDQVFANSEELSPMPQLQQLVLHKVPISVQGVADLMSQPGMRASLTVLNLWRTEIKPDHLQGVLSVIPNLKTLAIHESVSRAIVSGANLPKLTSQSLETIRYEISNSAEAGSISNASTSYYTYLASSILSGGLPNLHAVYVRDPYFPDHLMGLPPPPPQMPGLVRPRSSANLKASSPMFSPVSSLGPATPQNTNLLPPSFPCEGGRVRSGIATNRFSSNNPFAGLGPLTKTIEVFAKGDDSMDWSFIKVAPHATPTTLGIGSGNGRHRTHARSVSNYGLGTDVAGMGWDRGNSRHSIMVGHASGGNFLALPGGDEDILPMPSPRFKQDSELWPRPQSSGMTPSRGSKDLWG</sequence>
<dbReference type="SUPFAM" id="SSF52047">
    <property type="entry name" value="RNI-like"/>
    <property type="match status" value="1"/>
</dbReference>
<dbReference type="EMBL" id="APWK03000059">
    <property type="protein sequence ID" value="PHH52725.1"/>
    <property type="molecule type" value="Genomic_DNA"/>
</dbReference>
<proteinExistence type="predicted"/>
<dbReference type="Proteomes" id="UP000222788">
    <property type="component" value="Unassembled WGS sequence"/>
</dbReference>
<protein>
    <recommendedName>
        <fullName evidence="4">F-box domain-containing protein</fullName>
    </recommendedName>
</protein>
<evidence type="ECO:0000256" key="1">
    <source>
        <dbReference type="SAM" id="MobiDB-lite"/>
    </source>
</evidence>
<evidence type="ECO:0000313" key="3">
    <source>
        <dbReference type="Proteomes" id="UP000222788"/>
    </source>
</evidence>
<dbReference type="Gene3D" id="3.80.10.10">
    <property type="entry name" value="Ribonuclease Inhibitor"/>
    <property type="match status" value="1"/>
</dbReference>
<dbReference type="STRING" id="1035309.A0A2C5X2P1"/>